<keyword evidence="4" id="KW-1133">Transmembrane helix</keyword>
<evidence type="ECO:0000256" key="3">
    <source>
        <dbReference type="ARBA" id="ARBA00022827"/>
    </source>
</evidence>
<evidence type="ECO:0000256" key="1">
    <source>
        <dbReference type="ARBA" id="ARBA00001974"/>
    </source>
</evidence>
<dbReference type="SUPFAM" id="SSF51905">
    <property type="entry name" value="FAD/NAD(P)-binding domain"/>
    <property type="match status" value="1"/>
</dbReference>
<dbReference type="RefSeq" id="WP_188858064.1">
    <property type="nucleotide sequence ID" value="NZ_BMLT01000001.1"/>
</dbReference>
<evidence type="ECO:0000256" key="4">
    <source>
        <dbReference type="SAM" id="Phobius"/>
    </source>
</evidence>
<dbReference type="Gene3D" id="3.50.50.60">
    <property type="entry name" value="FAD/NAD(P)-binding domain"/>
    <property type="match status" value="1"/>
</dbReference>
<feature type="domain" description="RsdA/BaiN/AoA(So)-like Rossmann fold-like" evidence="5">
    <location>
        <begin position="5"/>
        <end position="390"/>
    </location>
</feature>
<keyword evidence="2" id="KW-0285">Flavoprotein</keyword>
<organism evidence="7 8">
    <name type="scientific">Marinobacterium nitratireducens</name>
    <dbReference type="NCBI Taxonomy" id="518897"/>
    <lineage>
        <taxon>Bacteria</taxon>
        <taxon>Pseudomonadati</taxon>
        <taxon>Pseudomonadota</taxon>
        <taxon>Gammaproteobacteria</taxon>
        <taxon>Oceanospirillales</taxon>
        <taxon>Oceanospirillaceae</taxon>
        <taxon>Marinobacterium</taxon>
    </lineage>
</organism>
<dbReference type="AlphaFoldDB" id="A0A917Z9Z5"/>
<dbReference type="InterPro" id="IPR023166">
    <property type="entry name" value="BaiN-like_dom_sf"/>
</dbReference>
<dbReference type="Proteomes" id="UP000599578">
    <property type="component" value="Unassembled WGS sequence"/>
</dbReference>
<dbReference type="InterPro" id="IPR055178">
    <property type="entry name" value="RsdA/BaiN/AoA(So)-like_dom"/>
</dbReference>
<comment type="caution">
    <text evidence="7">The sequence shown here is derived from an EMBL/GenBank/DDBJ whole genome shotgun (WGS) entry which is preliminary data.</text>
</comment>
<feature type="transmembrane region" description="Helical" evidence="4">
    <location>
        <begin position="6"/>
        <end position="24"/>
    </location>
</feature>
<accession>A0A917Z9Z5</accession>
<protein>
    <recommendedName>
        <fullName evidence="9">NAD(FAD)-utilizing dehydrogenase</fullName>
    </recommendedName>
</protein>
<dbReference type="EMBL" id="BMLT01000001">
    <property type="protein sequence ID" value="GGO77031.1"/>
    <property type="molecule type" value="Genomic_DNA"/>
</dbReference>
<dbReference type="NCBIfam" id="TIGR00275">
    <property type="entry name" value="aminoacetone oxidase family FAD-binding enzyme"/>
    <property type="match status" value="1"/>
</dbReference>
<name>A0A917Z9Z5_9GAMM</name>
<keyword evidence="8" id="KW-1185">Reference proteome</keyword>
<dbReference type="SUPFAM" id="SSF160996">
    <property type="entry name" value="HI0933 insert domain-like"/>
    <property type="match status" value="1"/>
</dbReference>
<evidence type="ECO:0008006" key="9">
    <source>
        <dbReference type="Google" id="ProtNLM"/>
    </source>
</evidence>
<keyword evidence="4" id="KW-0812">Transmembrane</keyword>
<dbReference type="InterPro" id="IPR004792">
    <property type="entry name" value="BaiN-like"/>
</dbReference>
<dbReference type="Pfam" id="PF22780">
    <property type="entry name" value="HI0933_like_1st"/>
    <property type="match status" value="1"/>
</dbReference>
<dbReference type="PRINTS" id="PR00411">
    <property type="entry name" value="PNDRDTASEI"/>
</dbReference>
<keyword evidence="4" id="KW-0472">Membrane</keyword>
<dbReference type="Gene3D" id="2.40.30.10">
    <property type="entry name" value="Translation factors"/>
    <property type="match status" value="1"/>
</dbReference>
<gene>
    <name evidence="7" type="ORF">GCM10011348_05670</name>
</gene>
<dbReference type="PANTHER" id="PTHR42887:SF2">
    <property type="entry name" value="OS12G0638800 PROTEIN"/>
    <property type="match status" value="1"/>
</dbReference>
<feature type="domain" description="RsdA/BaiN/AoA(So)-like insert" evidence="6">
    <location>
        <begin position="188"/>
        <end position="337"/>
    </location>
</feature>
<sequence>MQNPDVIIIGAGAAGLMCAATAGYRGRNVLLLEHSNKIGRKILMSGGGRCNFTNLHNSPANYLSANPHFCKSALSRYPAQAFIELVERHGIDYHEKTLGQLFCDLSSKEIVQLLLTECDWAGVDIRTDCRIHRVDALERGFRVKTTFGTWECESLVIATGGLSIPNGGATPFAYELARQFGLEVTPLQAALVPFTLQPADLEIFKPLAGDSHRVRASIGKASFVENLLFTHRGLSGPAILQISSYWDPGGEVEIDLFPELDLLDWLKLQREKHPRADIRTLISRKMHKGIAQAFCTLWGFEGAINRFDNSRLEALAEQFHHWRIKPSGTEGYRTAEVTRGGIDTDEVSSKTFEARKAPGLYFIGECLDVTGHLGGHNFQFAWAAGFCAGQYV</sequence>
<dbReference type="PANTHER" id="PTHR42887">
    <property type="entry name" value="OS12G0638800 PROTEIN"/>
    <property type="match status" value="1"/>
</dbReference>
<evidence type="ECO:0000256" key="2">
    <source>
        <dbReference type="ARBA" id="ARBA00022630"/>
    </source>
</evidence>
<keyword evidence="3" id="KW-0274">FAD</keyword>
<dbReference type="InterPro" id="IPR036188">
    <property type="entry name" value="FAD/NAD-bd_sf"/>
</dbReference>
<dbReference type="Pfam" id="PF03486">
    <property type="entry name" value="HI0933_like"/>
    <property type="match status" value="1"/>
</dbReference>
<evidence type="ECO:0000313" key="8">
    <source>
        <dbReference type="Proteomes" id="UP000599578"/>
    </source>
</evidence>
<dbReference type="Gene3D" id="1.10.8.260">
    <property type="entry name" value="HI0933 insert domain-like"/>
    <property type="match status" value="1"/>
</dbReference>
<evidence type="ECO:0000259" key="6">
    <source>
        <dbReference type="Pfam" id="PF22780"/>
    </source>
</evidence>
<evidence type="ECO:0000259" key="5">
    <source>
        <dbReference type="Pfam" id="PF03486"/>
    </source>
</evidence>
<reference evidence="7 8" key="1">
    <citation type="journal article" date="2014" name="Int. J. Syst. Evol. Microbiol.">
        <title>Complete genome sequence of Corynebacterium casei LMG S-19264T (=DSM 44701T), isolated from a smear-ripened cheese.</title>
        <authorList>
            <consortium name="US DOE Joint Genome Institute (JGI-PGF)"/>
            <person name="Walter F."/>
            <person name="Albersmeier A."/>
            <person name="Kalinowski J."/>
            <person name="Ruckert C."/>
        </authorList>
    </citation>
    <scope>NUCLEOTIDE SEQUENCE [LARGE SCALE GENOMIC DNA]</scope>
    <source>
        <strain evidence="7 8">CGMCC 1.7286</strain>
    </source>
</reference>
<comment type="cofactor">
    <cofactor evidence="1">
        <name>FAD</name>
        <dbReference type="ChEBI" id="CHEBI:57692"/>
    </cofactor>
</comment>
<dbReference type="InterPro" id="IPR057661">
    <property type="entry name" value="RsdA/BaiN/AoA(So)_Rossmann"/>
</dbReference>
<dbReference type="PRINTS" id="PR00368">
    <property type="entry name" value="FADPNR"/>
</dbReference>
<evidence type="ECO:0000313" key="7">
    <source>
        <dbReference type="EMBL" id="GGO77031.1"/>
    </source>
</evidence>
<proteinExistence type="predicted"/>